<evidence type="ECO:0000256" key="2">
    <source>
        <dbReference type="SAM" id="SignalP"/>
    </source>
</evidence>
<reference evidence="3 4" key="1">
    <citation type="submission" date="2022-07" db="EMBL/GenBank/DDBJ databases">
        <title>Bombella genomes.</title>
        <authorList>
            <person name="Harer L."/>
            <person name="Styblova S."/>
            <person name="Ehrmann M."/>
        </authorList>
    </citation>
    <scope>NUCLEOTIDE SEQUENCE [LARGE SCALE GENOMIC DNA]</scope>
    <source>
        <strain evidence="3 4">TMW 2.2556</strain>
    </source>
</reference>
<dbReference type="EMBL" id="JANIDX010000004">
    <property type="protein sequence ID" value="MCX5619884.1"/>
    <property type="molecule type" value="Genomic_DNA"/>
</dbReference>
<gene>
    <name evidence="3" type="ORF">NQF89_05540</name>
</gene>
<name>A0ABT3WLB7_9PROT</name>
<feature type="compositionally biased region" description="Low complexity" evidence="1">
    <location>
        <begin position="78"/>
        <end position="94"/>
    </location>
</feature>
<sequence>MKKLSLSAIALLGLTAAAAPAFAADEAAAPAPAHHAHHAGHHHHGKKCGMKHGQKKDEGKAPQATDDLNSTSLDKARPAAPAASAPEAAPAPAANTGVSDANSKH</sequence>
<feature type="compositionally biased region" description="Basic residues" evidence="1">
    <location>
        <begin position="34"/>
        <end position="54"/>
    </location>
</feature>
<feature type="chain" id="PRO_5047215793" description="Pentapeptide MXKDX repeat protein" evidence="2">
    <location>
        <begin position="24"/>
        <end position="105"/>
    </location>
</feature>
<keyword evidence="2" id="KW-0732">Signal</keyword>
<dbReference type="Proteomes" id="UP001165575">
    <property type="component" value="Unassembled WGS sequence"/>
</dbReference>
<evidence type="ECO:0008006" key="5">
    <source>
        <dbReference type="Google" id="ProtNLM"/>
    </source>
</evidence>
<protein>
    <recommendedName>
        <fullName evidence="5">Pentapeptide MXKDX repeat protein</fullName>
    </recommendedName>
</protein>
<dbReference type="RefSeq" id="WP_155573069.1">
    <property type="nucleotide sequence ID" value="NZ_JANIDX010000004.1"/>
</dbReference>
<keyword evidence="4" id="KW-1185">Reference proteome</keyword>
<evidence type="ECO:0000256" key="1">
    <source>
        <dbReference type="SAM" id="MobiDB-lite"/>
    </source>
</evidence>
<organism evidence="3 4">
    <name type="scientific">Bombella pollinis</name>
    <dbReference type="NCBI Taxonomy" id="2967337"/>
    <lineage>
        <taxon>Bacteria</taxon>
        <taxon>Pseudomonadati</taxon>
        <taxon>Pseudomonadota</taxon>
        <taxon>Alphaproteobacteria</taxon>
        <taxon>Acetobacterales</taxon>
        <taxon>Acetobacteraceae</taxon>
        <taxon>Bombella</taxon>
    </lineage>
</organism>
<feature type="region of interest" description="Disordered" evidence="1">
    <location>
        <begin position="26"/>
        <end position="105"/>
    </location>
</feature>
<feature type="signal peptide" evidence="2">
    <location>
        <begin position="1"/>
        <end position="23"/>
    </location>
</feature>
<feature type="compositionally biased region" description="Polar residues" evidence="1">
    <location>
        <begin position="96"/>
        <end position="105"/>
    </location>
</feature>
<comment type="caution">
    <text evidence="3">The sequence shown here is derived from an EMBL/GenBank/DDBJ whole genome shotgun (WGS) entry which is preliminary data.</text>
</comment>
<evidence type="ECO:0000313" key="4">
    <source>
        <dbReference type="Proteomes" id="UP001165575"/>
    </source>
</evidence>
<accession>A0ABT3WLB7</accession>
<proteinExistence type="predicted"/>
<evidence type="ECO:0000313" key="3">
    <source>
        <dbReference type="EMBL" id="MCX5619884.1"/>
    </source>
</evidence>